<evidence type="ECO:0000313" key="6">
    <source>
        <dbReference type="EMBL" id="RXD11496.1"/>
    </source>
</evidence>
<evidence type="ECO:0000259" key="2">
    <source>
        <dbReference type="Pfam" id="PF00487"/>
    </source>
</evidence>
<dbReference type="PANTHER" id="PTHR19353">
    <property type="entry name" value="FATTY ACID DESATURASE 2"/>
    <property type="match status" value="1"/>
</dbReference>
<dbReference type="Proteomes" id="UP000288730">
    <property type="component" value="Unassembled WGS sequence"/>
</dbReference>
<dbReference type="InterPro" id="IPR005804">
    <property type="entry name" value="FA_desaturase_dom"/>
</dbReference>
<keyword evidence="1" id="KW-1133">Transmembrane helix</keyword>
<reference evidence="4" key="3">
    <citation type="submission" date="2019-12" db="EMBL/GenBank/DDBJ databases">
        <authorList>
            <consortium name="NCBI Pathogen Detection Project"/>
        </authorList>
    </citation>
    <scope>NUCLEOTIDE SEQUENCE</scope>
    <source>
        <strain evidence="5">C0382</strain>
        <strain evidence="4">EC00763</strain>
    </source>
</reference>
<dbReference type="EMBL" id="DABBJX010000020">
    <property type="protein sequence ID" value="HAH4525748.1"/>
    <property type="molecule type" value="Genomic_DNA"/>
</dbReference>
<dbReference type="InterPro" id="IPR012171">
    <property type="entry name" value="Fatty_acid_desaturase"/>
</dbReference>
<dbReference type="AlphaFoldDB" id="A0A066SSN1"/>
<protein>
    <submittedName>
        <fullName evidence="6">Acyl-CoA desaturase</fullName>
    </submittedName>
</protein>
<evidence type="ECO:0000313" key="5">
    <source>
        <dbReference type="EMBL" id="HAH7767945.1"/>
    </source>
</evidence>
<dbReference type="GO" id="GO:0008610">
    <property type="term" value="P:lipid biosynthetic process"/>
    <property type="evidence" value="ECO:0007669"/>
    <property type="project" value="UniProtKB-ARBA"/>
</dbReference>
<reference evidence="3" key="5">
    <citation type="submission" date="2024-02" db="EMBL/GenBank/DDBJ databases">
        <authorList>
            <consortium name="Clinical and Environmental Microbiology Branch: Whole genome sequencing antimicrobial resistance pathogens in the healthcare setting"/>
        </authorList>
    </citation>
    <scope>NUCLEOTIDE SEQUENCE</scope>
    <source>
        <strain evidence="3">1924188</strain>
    </source>
</reference>
<feature type="transmembrane region" description="Helical" evidence="1">
    <location>
        <begin position="43"/>
        <end position="62"/>
    </location>
</feature>
<keyword evidence="1" id="KW-0472">Membrane</keyword>
<evidence type="ECO:0000313" key="3">
    <source>
        <dbReference type="EMBL" id="EMJ5254857.1"/>
    </source>
</evidence>
<dbReference type="Pfam" id="PF00487">
    <property type="entry name" value="FA_desaturase"/>
    <property type="match status" value="1"/>
</dbReference>
<dbReference type="EMBL" id="CP107128">
    <property type="protein sequence ID" value="WLM97891.1"/>
    <property type="molecule type" value="Genomic_DNA"/>
</dbReference>
<dbReference type="Proteomes" id="UP001285616">
    <property type="component" value="Unassembled WGS sequence"/>
</dbReference>
<sequence length="363" mass="42326">MNLFNPDRLITFPADDPQLVKQLQSGTKVYLAKSGDHRYADGWAFVKMAVLIIACFSCYLLALFQRQWGLYLLWYLAMMFCAMLLAVNVVHDASHDAFLRGKKTNARLNRWVAFPMGLDPDCWRVRHVRFHHGFTNIEFYDPDTAENGILRQTPWQRWRPFMRQQHRYWPLVAALTFPWYIWVVDWLDRAGFTPVTRHLALRGFAGWGYFLAGKLAHCALCLIIPWLLSDFSFMTILLTYLLSQLLASLIFVTLIIGTHWAKGHTQLPPEEGKMPVGRLAHTFATTFDWTPQPAWLGYWLGGINLHLTHHLFPHWHHRHYSALSRIIAQIASQQGLDYQLLTLADLLRLQQQFLRRMGEKPKV</sequence>
<reference evidence="4" key="1">
    <citation type="journal article" date="2018" name="Genome Biol.">
        <title>SKESA: strategic k-mer extension for scrupulous assemblies.</title>
        <authorList>
            <person name="Souvorov A."/>
            <person name="Agarwala R."/>
            <person name="Lipman D.J."/>
        </authorList>
    </citation>
    <scope>NUCLEOTIDE SEQUENCE [LARGE SCALE GENOMIC DNA]</scope>
    <source>
        <strain evidence="5">C0382</strain>
        <strain evidence="4">EC00763</strain>
    </source>
</reference>
<dbReference type="EMBL" id="ABONVU020000011">
    <property type="protein sequence ID" value="EMJ5254857.1"/>
    <property type="molecule type" value="Genomic_DNA"/>
</dbReference>
<dbReference type="CDD" id="cd03506">
    <property type="entry name" value="Delta6-FADS-like"/>
    <property type="match status" value="1"/>
</dbReference>
<dbReference type="PANTHER" id="PTHR19353:SF19">
    <property type="entry name" value="DELTA(5) FATTY ACID DESATURASE C-RELATED"/>
    <property type="match status" value="1"/>
</dbReference>
<organism evidence="6 8">
    <name type="scientific">Escherichia coli</name>
    <dbReference type="NCBI Taxonomy" id="562"/>
    <lineage>
        <taxon>Bacteria</taxon>
        <taxon>Pseudomonadati</taxon>
        <taxon>Pseudomonadota</taxon>
        <taxon>Gammaproteobacteria</taxon>
        <taxon>Enterobacterales</taxon>
        <taxon>Enterobacteriaceae</taxon>
        <taxon>Escherichia</taxon>
    </lineage>
</organism>
<dbReference type="GO" id="GO:0016717">
    <property type="term" value="F:oxidoreductase activity, acting on paired donors, with oxidation of a pair of donors resulting in the reduction of molecular oxygen to two molecules of water"/>
    <property type="evidence" value="ECO:0007669"/>
    <property type="project" value="TreeGrafter"/>
</dbReference>
<keyword evidence="1" id="KW-0812">Transmembrane</keyword>
<feature type="transmembrane region" description="Helical" evidence="1">
    <location>
        <begin position="207"/>
        <end position="228"/>
    </location>
</feature>
<reference evidence="6 8" key="2">
    <citation type="submission" date="2019-01" db="EMBL/GenBank/DDBJ databases">
        <title>Genomic analysis of febrile catheter-associated UTI E. coli isolates.</title>
        <authorList>
            <person name="Potter R."/>
            <person name="Zou Z."/>
            <person name="Henderson J."/>
            <person name="Dantas G."/>
        </authorList>
    </citation>
    <scope>NUCLEOTIDE SEQUENCE [LARGE SCALE GENOMIC DNA]</scope>
    <source>
        <strain evidence="6 8">29_CAASB</strain>
    </source>
</reference>
<evidence type="ECO:0000256" key="1">
    <source>
        <dbReference type="SAM" id="Phobius"/>
    </source>
</evidence>
<accession>A0A066SSN1</accession>
<feature type="transmembrane region" description="Helical" evidence="1">
    <location>
        <begin position="240"/>
        <end position="261"/>
    </location>
</feature>
<dbReference type="EMBL" id="SCJN01000224">
    <property type="protein sequence ID" value="RXD11496.1"/>
    <property type="molecule type" value="Genomic_DNA"/>
</dbReference>
<feature type="domain" description="Fatty acid desaturase" evidence="2">
    <location>
        <begin position="67"/>
        <end position="339"/>
    </location>
</feature>
<dbReference type="RefSeq" id="WP_001048211.1">
    <property type="nucleotide sequence ID" value="NZ_AP018784.2"/>
</dbReference>
<dbReference type="GO" id="GO:0016020">
    <property type="term" value="C:membrane"/>
    <property type="evidence" value="ECO:0007669"/>
    <property type="project" value="TreeGrafter"/>
</dbReference>
<name>A0A066SSN1_ECOLX</name>
<proteinExistence type="predicted"/>
<feature type="transmembrane region" description="Helical" evidence="1">
    <location>
        <begin position="68"/>
        <end position="90"/>
    </location>
</feature>
<evidence type="ECO:0000313" key="7">
    <source>
        <dbReference type="EMBL" id="WLM97891.1"/>
    </source>
</evidence>
<evidence type="ECO:0000313" key="4">
    <source>
        <dbReference type="EMBL" id="HAH4525748.1"/>
    </source>
</evidence>
<dbReference type="EMBL" id="DABCJL010000002">
    <property type="protein sequence ID" value="HAH7767945.1"/>
    <property type="molecule type" value="Genomic_DNA"/>
</dbReference>
<dbReference type="Proteomes" id="UP000843571">
    <property type="component" value="Unassembled WGS sequence"/>
</dbReference>
<evidence type="ECO:0000313" key="8">
    <source>
        <dbReference type="Proteomes" id="UP000288730"/>
    </source>
</evidence>
<feature type="transmembrane region" description="Helical" evidence="1">
    <location>
        <begin position="168"/>
        <end position="187"/>
    </location>
</feature>
<reference evidence="7" key="4">
    <citation type="journal article" date="2023" name="Microorganisms">
        <title>Comparative Genomic Analysis of ST131 Subclade C2 of ESBL-Producing E. coli Isolates from Patients with Recurrent and Sporadic Urinary Tract Infections.</title>
        <authorList>
            <person name="Jaen-Luchoro D."/>
            <person name="Kahnamouei A."/>
            <person name="Yazdanshenas S."/>
            <person name="Lindblom A."/>
            <person name="Samuelsson E."/>
            <person name="Ahren C."/>
            <person name="Karami N."/>
        </authorList>
    </citation>
    <scope>NUCLEOTIDE SEQUENCE</scope>
    <source>
        <strain evidence="7">S7</strain>
    </source>
</reference>
<dbReference type="Proteomes" id="UP001180189">
    <property type="component" value="Chromosome"/>
</dbReference>
<gene>
    <name evidence="6" type="ORF">EPS76_20920</name>
    <name evidence="4" type="ORF">GRC73_17350</name>
    <name evidence="5" type="ORF">HIE29_001328</name>
    <name evidence="7" type="ORF">OGM49_10615</name>
    <name evidence="3" type="ORF">R8O40_003109</name>
</gene>